<evidence type="ECO:0000313" key="5">
    <source>
        <dbReference type="Proteomes" id="UP000004915"/>
    </source>
</evidence>
<dbReference type="PRINTS" id="PR00080">
    <property type="entry name" value="SDRFAMILY"/>
</dbReference>
<protein>
    <submittedName>
        <fullName evidence="4">Short-chain type oxidoreductase</fullName>
    </submittedName>
</protein>
<reference evidence="4 5" key="1">
    <citation type="submission" date="2011-11" db="EMBL/GenBank/DDBJ databases">
        <authorList>
            <consortium name="Tuberculosis Structural Genomics Consortium"/>
            <person name="Ioerger T.R."/>
        </authorList>
    </citation>
    <scope>NUCLEOTIDE SEQUENCE [LARGE SCALE GENOMIC DNA]</scope>
    <source>
        <strain evidence="5">ATCC 19527 / DSM 44167 / CIP 105390 / JCM 6362 / NCTC 10409 / 316</strain>
    </source>
</reference>
<evidence type="ECO:0000313" key="4">
    <source>
        <dbReference type="EMBL" id="EHI12300.1"/>
    </source>
</evidence>
<comment type="caution">
    <text evidence="4">The sequence shown here is derived from an EMBL/GenBank/DDBJ whole genome shotgun (WGS) entry which is preliminary data.</text>
</comment>
<dbReference type="EMBL" id="AGVE01000046">
    <property type="protein sequence ID" value="EHI12300.1"/>
    <property type="molecule type" value="Genomic_DNA"/>
</dbReference>
<comment type="similarity">
    <text evidence="1 3">Belongs to the short-chain dehydrogenases/reductases (SDR) family.</text>
</comment>
<sequence length="252" mass="26720">MTTPATEHRVAVVTGASSGIGEATAKVLAAQGFHVVCVARRAELVEALAAEISGTASVTDVTDRAAVEALADQLDRVDVLVNNAGGAKGLEPVAEADLDHWRWMWETNVLGTLHVTRALLPKLIASGDGLIVTVTSIAAFEIYDGGAGYTAAKHAQSALHRTLRGELLGKPVRLTEIQPGMVETEFSLVRFDGDREKADAVYQGLTPLVAEDIAEVIGFAASRPPHVNLDQIVIRPRDQASATRKFTRPAGE</sequence>
<dbReference type="FunFam" id="3.40.50.720:FF:000047">
    <property type="entry name" value="NADP-dependent L-serine/L-allo-threonine dehydrogenase"/>
    <property type="match status" value="1"/>
</dbReference>
<dbReference type="PANTHER" id="PTHR42901:SF1">
    <property type="entry name" value="ALCOHOL DEHYDROGENASE"/>
    <property type="match status" value="1"/>
</dbReference>
<dbReference type="eggNOG" id="COG4221">
    <property type="taxonomic scope" value="Bacteria"/>
</dbReference>
<accession>G7CHJ0</accession>
<dbReference type="PANTHER" id="PTHR42901">
    <property type="entry name" value="ALCOHOL DEHYDROGENASE"/>
    <property type="match status" value="1"/>
</dbReference>
<dbReference type="SUPFAM" id="SSF51735">
    <property type="entry name" value="NAD(P)-binding Rossmann-fold domains"/>
    <property type="match status" value="1"/>
</dbReference>
<dbReference type="InterPro" id="IPR002347">
    <property type="entry name" value="SDR_fam"/>
</dbReference>
<dbReference type="Pfam" id="PF00106">
    <property type="entry name" value="adh_short"/>
    <property type="match status" value="1"/>
</dbReference>
<organism evidence="4 5">
    <name type="scientific">Mycolicibacterium thermoresistibile (strain ATCC 19527 / DSM 44167 / CIP 105390 / JCM 6362 / NCTC 10409 / 316)</name>
    <name type="common">Mycobacterium thermoresistibile</name>
    <dbReference type="NCBI Taxonomy" id="1078020"/>
    <lineage>
        <taxon>Bacteria</taxon>
        <taxon>Bacillati</taxon>
        <taxon>Actinomycetota</taxon>
        <taxon>Actinomycetes</taxon>
        <taxon>Mycobacteriales</taxon>
        <taxon>Mycobacteriaceae</taxon>
        <taxon>Mycolicibacterium</taxon>
    </lineage>
</organism>
<proteinExistence type="inferred from homology"/>
<dbReference type="InterPro" id="IPR036291">
    <property type="entry name" value="NAD(P)-bd_dom_sf"/>
</dbReference>
<evidence type="ECO:0000256" key="3">
    <source>
        <dbReference type="RuleBase" id="RU000363"/>
    </source>
</evidence>
<keyword evidence="5" id="KW-1185">Reference proteome</keyword>
<keyword evidence="2" id="KW-0560">Oxidoreductase</keyword>
<dbReference type="GO" id="GO:0016616">
    <property type="term" value="F:oxidoreductase activity, acting on the CH-OH group of donors, NAD or NADP as acceptor"/>
    <property type="evidence" value="ECO:0007669"/>
    <property type="project" value="UniProtKB-ARBA"/>
</dbReference>
<dbReference type="PATRIC" id="fig|1078020.3.peg.3031"/>
<evidence type="ECO:0000256" key="2">
    <source>
        <dbReference type="ARBA" id="ARBA00023002"/>
    </source>
</evidence>
<dbReference type="PRINTS" id="PR00081">
    <property type="entry name" value="GDHRDH"/>
</dbReference>
<dbReference type="AlphaFoldDB" id="G7CHJ0"/>
<evidence type="ECO:0000256" key="1">
    <source>
        <dbReference type="ARBA" id="ARBA00006484"/>
    </source>
</evidence>
<dbReference type="RefSeq" id="WP_003926564.1">
    <property type="nucleotide sequence ID" value="NZ_AGVE01000046.1"/>
</dbReference>
<dbReference type="Proteomes" id="UP000004915">
    <property type="component" value="Unassembled WGS sequence"/>
</dbReference>
<gene>
    <name evidence="4" type="ORF">KEK_15413</name>
</gene>
<dbReference type="Gene3D" id="3.40.50.720">
    <property type="entry name" value="NAD(P)-binding Rossmann-like Domain"/>
    <property type="match status" value="1"/>
</dbReference>
<name>G7CHJ0_MYCT3</name>